<dbReference type="Gene3D" id="3.90.1590.10">
    <property type="entry name" value="glutathione-dependent formaldehyde- activating enzyme (gfa)"/>
    <property type="match status" value="1"/>
</dbReference>
<dbReference type="InterPro" id="IPR006913">
    <property type="entry name" value="CENP-V/GFA"/>
</dbReference>
<dbReference type="GO" id="GO:0016846">
    <property type="term" value="F:carbon-sulfur lyase activity"/>
    <property type="evidence" value="ECO:0007669"/>
    <property type="project" value="InterPro"/>
</dbReference>
<comment type="similarity">
    <text evidence="1">Belongs to the Gfa family.</text>
</comment>
<evidence type="ECO:0000313" key="8">
    <source>
        <dbReference type="Proteomes" id="UP000635477"/>
    </source>
</evidence>
<dbReference type="EMBL" id="JABEYC010000098">
    <property type="protein sequence ID" value="KAF4982761.1"/>
    <property type="molecule type" value="Genomic_DNA"/>
</dbReference>
<proteinExistence type="inferred from homology"/>
<dbReference type="PANTHER" id="PTHR33337:SF40">
    <property type="entry name" value="CENP-V_GFA DOMAIN-CONTAINING PROTEIN-RELATED"/>
    <property type="match status" value="1"/>
</dbReference>
<evidence type="ECO:0000256" key="3">
    <source>
        <dbReference type="ARBA" id="ARBA00022833"/>
    </source>
</evidence>
<sequence length="191" mass="22028">MASDEHHMKNHKHEFDSDNDKGWETQPPYQRPDEATEQRESFERKVHGSCHCGQVEYWINKDTPLASKYCHCSDCKKIHGAPFQWAAILKKTDLAFVNGVEGLRFYKTSSKASEHVLPCKVGCSECGSWIMDEGRNMVLLFPTLLNLDTPQLRENFQPQSHIFYPERVVDIPDGKKKWTGLDEKSDLMDEP</sequence>
<evidence type="ECO:0000256" key="5">
    <source>
        <dbReference type="SAM" id="MobiDB-lite"/>
    </source>
</evidence>
<dbReference type="InterPro" id="IPR011057">
    <property type="entry name" value="Mss4-like_sf"/>
</dbReference>
<feature type="compositionally biased region" description="Basic and acidic residues" evidence="5">
    <location>
        <begin position="1"/>
        <end position="23"/>
    </location>
</feature>
<dbReference type="Proteomes" id="UP000635477">
    <property type="component" value="Unassembled WGS sequence"/>
</dbReference>
<gene>
    <name evidence="7" type="ORF">FZEAL_1662</name>
</gene>
<organism evidence="7 8">
    <name type="scientific">Fusarium zealandicum</name>
    <dbReference type="NCBI Taxonomy" id="1053134"/>
    <lineage>
        <taxon>Eukaryota</taxon>
        <taxon>Fungi</taxon>
        <taxon>Dikarya</taxon>
        <taxon>Ascomycota</taxon>
        <taxon>Pezizomycotina</taxon>
        <taxon>Sordariomycetes</taxon>
        <taxon>Hypocreomycetidae</taxon>
        <taxon>Hypocreales</taxon>
        <taxon>Nectriaceae</taxon>
        <taxon>Fusarium</taxon>
        <taxon>Fusarium staphyleae species complex</taxon>
    </lineage>
</organism>
<evidence type="ECO:0000256" key="2">
    <source>
        <dbReference type="ARBA" id="ARBA00022723"/>
    </source>
</evidence>
<dbReference type="Pfam" id="PF04828">
    <property type="entry name" value="GFA"/>
    <property type="match status" value="1"/>
</dbReference>
<keyword evidence="3" id="KW-0862">Zinc</keyword>
<dbReference type="AlphaFoldDB" id="A0A8H4UT02"/>
<dbReference type="GO" id="GO:0046872">
    <property type="term" value="F:metal ion binding"/>
    <property type="evidence" value="ECO:0007669"/>
    <property type="project" value="UniProtKB-KW"/>
</dbReference>
<feature type="compositionally biased region" description="Basic and acidic residues" evidence="5">
    <location>
        <begin position="31"/>
        <end position="40"/>
    </location>
</feature>
<feature type="region of interest" description="Disordered" evidence="5">
    <location>
        <begin position="1"/>
        <end position="40"/>
    </location>
</feature>
<feature type="domain" description="CENP-V/GFA" evidence="6">
    <location>
        <begin position="46"/>
        <end position="160"/>
    </location>
</feature>
<evidence type="ECO:0000256" key="1">
    <source>
        <dbReference type="ARBA" id="ARBA00005495"/>
    </source>
</evidence>
<protein>
    <recommendedName>
        <fullName evidence="6">CENP-V/GFA domain-containing protein</fullName>
    </recommendedName>
</protein>
<name>A0A8H4UT02_9HYPO</name>
<comment type="caution">
    <text evidence="7">The sequence shown here is derived from an EMBL/GenBank/DDBJ whole genome shotgun (WGS) entry which is preliminary data.</text>
</comment>
<evidence type="ECO:0000313" key="7">
    <source>
        <dbReference type="EMBL" id="KAF4982761.1"/>
    </source>
</evidence>
<evidence type="ECO:0000256" key="4">
    <source>
        <dbReference type="ARBA" id="ARBA00023239"/>
    </source>
</evidence>
<accession>A0A8H4UT02</accession>
<dbReference type="PANTHER" id="PTHR33337">
    <property type="entry name" value="GFA DOMAIN-CONTAINING PROTEIN"/>
    <property type="match status" value="1"/>
</dbReference>
<keyword evidence="4" id="KW-0456">Lyase</keyword>
<keyword evidence="8" id="KW-1185">Reference proteome</keyword>
<reference evidence="7" key="1">
    <citation type="journal article" date="2020" name="BMC Genomics">
        <title>Correction to: Identification and distribution of gene clusters required for synthesis of sphingolipid metabolism inhibitors in diverse species of the filamentous fungus Fusarium.</title>
        <authorList>
            <person name="Kim H.S."/>
            <person name="Lohmar J.M."/>
            <person name="Busman M."/>
            <person name="Brown D.W."/>
            <person name="Naumann T.A."/>
            <person name="Divon H.H."/>
            <person name="Lysoe E."/>
            <person name="Uhlig S."/>
            <person name="Proctor R.H."/>
        </authorList>
    </citation>
    <scope>NUCLEOTIDE SEQUENCE</scope>
    <source>
        <strain evidence="7">NRRL 22465</strain>
    </source>
</reference>
<dbReference type="PROSITE" id="PS51891">
    <property type="entry name" value="CENP_V_GFA"/>
    <property type="match status" value="1"/>
</dbReference>
<keyword evidence="2" id="KW-0479">Metal-binding</keyword>
<dbReference type="SUPFAM" id="SSF51316">
    <property type="entry name" value="Mss4-like"/>
    <property type="match status" value="1"/>
</dbReference>
<dbReference type="OrthoDB" id="9970124at2759"/>
<evidence type="ECO:0000259" key="6">
    <source>
        <dbReference type="PROSITE" id="PS51891"/>
    </source>
</evidence>
<reference evidence="7" key="2">
    <citation type="submission" date="2020-05" db="EMBL/GenBank/DDBJ databases">
        <authorList>
            <person name="Kim H.-S."/>
            <person name="Proctor R.H."/>
            <person name="Brown D.W."/>
        </authorList>
    </citation>
    <scope>NUCLEOTIDE SEQUENCE</scope>
    <source>
        <strain evidence="7">NRRL 22465</strain>
    </source>
</reference>